<keyword evidence="1" id="KW-1133">Transmembrane helix</keyword>
<protein>
    <recommendedName>
        <fullName evidence="5">Lipoprotein</fullName>
    </recommendedName>
</protein>
<evidence type="ECO:0000256" key="1">
    <source>
        <dbReference type="SAM" id="Phobius"/>
    </source>
</evidence>
<keyword evidence="2" id="KW-0732">Signal</keyword>
<feature type="signal peptide" evidence="2">
    <location>
        <begin position="1"/>
        <end position="35"/>
    </location>
</feature>
<gene>
    <name evidence="3" type="ORF">GCM10010492_57830</name>
</gene>
<comment type="caution">
    <text evidence="3">The sequence shown here is derived from an EMBL/GenBank/DDBJ whole genome shotgun (WGS) entry which is preliminary data.</text>
</comment>
<keyword evidence="1" id="KW-0812">Transmembrane</keyword>
<keyword evidence="1" id="KW-0472">Membrane</keyword>
<feature type="chain" id="PRO_5047282370" description="Lipoprotein" evidence="2">
    <location>
        <begin position="36"/>
        <end position="119"/>
    </location>
</feature>
<evidence type="ECO:0000256" key="2">
    <source>
        <dbReference type="SAM" id="SignalP"/>
    </source>
</evidence>
<proteinExistence type="predicted"/>
<sequence length="119" mass="12672">MARAGPPRNRGGMTTNSRRLLGALLVVAVVTAGCAAGPNDVSTVDGVPPAGFWPGVWHGLIHPITFIVSLFNHNVNIYEVHNNGNWYNFGFVLGIAVLHTFTSGNAARRGRRRRGGSPA</sequence>
<dbReference type="PROSITE" id="PS51257">
    <property type="entry name" value="PROKAR_LIPOPROTEIN"/>
    <property type="match status" value="1"/>
</dbReference>
<name>A0ABN0UGX6_9PSEU</name>
<evidence type="ECO:0000313" key="3">
    <source>
        <dbReference type="EMBL" id="GAA0250125.1"/>
    </source>
</evidence>
<evidence type="ECO:0000313" key="4">
    <source>
        <dbReference type="Proteomes" id="UP001500416"/>
    </source>
</evidence>
<evidence type="ECO:0008006" key="5">
    <source>
        <dbReference type="Google" id="ProtNLM"/>
    </source>
</evidence>
<dbReference type="Proteomes" id="UP001500416">
    <property type="component" value="Unassembled WGS sequence"/>
</dbReference>
<reference evidence="3 4" key="1">
    <citation type="journal article" date="2019" name="Int. J. Syst. Evol. Microbiol.">
        <title>The Global Catalogue of Microorganisms (GCM) 10K type strain sequencing project: providing services to taxonomists for standard genome sequencing and annotation.</title>
        <authorList>
            <consortium name="The Broad Institute Genomics Platform"/>
            <consortium name="The Broad Institute Genome Sequencing Center for Infectious Disease"/>
            <person name="Wu L."/>
            <person name="Ma J."/>
        </authorList>
    </citation>
    <scope>NUCLEOTIDE SEQUENCE [LARGE SCALE GENOMIC DNA]</scope>
    <source>
        <strain evidence="3 4">JCM 3380</strain>
    </source>
</reference>
<keyword evidence="4" id="KW-1185">Reference proteome</keyword>
<accession>A0ABN0UGX6</accession>
<feature type="transmembrane region" description="Helical" evidence="1">
    <location>
        <begin position="86"/>
        <end position="107"/>
    </location>
</feature>
<dbReference type="EMBL" id="BAAABU010000018">
    <property type="protein sequence ID" value="GAA0250125.1"/>
    <property type="molecule type" value="Genomic_DNA"/>
</dbReference>
<organism evidence="3 4">
    <name type="scientific">Saccharothrix mutabilis subsp. mutabilis</name>
    <dbReference type="NCBI Taxonomy" id="66855"/>
    <lineage>
        <taxon>Bacteria</taxon>
        <taxon>Bacillati</taxon>
        <taxon>Actinomycetota</taxon>
        <taxon>Actinomycetes</taxon>
        <taxon>Pseudonocardiales</taxon>
        <taxon>Pseudonocardiaceae</taxon>
        <taxon>Saccharothrix</taxon>
    </lineage>
</organism>